<dbReference type="GO" id="GO:0050085">
    <property type="term" value="F:mannitol 2-dehydrogenase (NADP+) activity"/>
    <property type="evidence" value="ECO:0007669"/>
    <property type="project" value="UniProtKB-ARBA"/>
</dbReference>
<dbReference type="InterPro" id="IPR036291">
    <property type="entry name" value="NAD(P)-bd_dom_sf"/>
</dbReference>
<dbReference type="NCBIfam" id="NF005559">
    <property type="entry name" value="PRK07231.1"/>
    <property type="match status" value="1"/>
</dbReference>
<dbReference type="Pfam" id="PF13561">
    <property type="entry name" value="adh_short_C2"/>
    <property type="match status" value="1"/>
</dbReference>
<dbReference type="PANTHER" id="PTHR43008">
    <property type="entry name" value="BENZIL REDUCTASE"/>
    <property type="match status" value="1"/>
</dbReference>
<dbReference type="GO" id="GO:0044281">
    <property type="term" value="P:small molecule metabolic process"/>
    <property type="evidence" value="ECO:0007669"/>
    <property type="project" value="UniProtKB-ARBA"/>
</dbReference>
<dbReference type="PROSITE" id="PS00061">
    <property type="entry name" value="ADH_SHORT"/>
    <property type="match status" value="1"/>
</dbReference>
<keyword evidence="3" id="KW-0560">Oxidoreductase</keyword>
<dbReference type="InterPro" id="IPR020904">
    <property type="entry name" value="Sc_DH/Rdtase_CS"/>
</dbReference>
<dbReference type="Proteomes" id="UP000716291">
    <property type="component" value="Unassembled WGS sequence"/>
</dbReference>
<evidence type="ECO:0000256" key="1">
    <source>
        <dbReference type="ARBA" id="ARBA00006484"/>
    </source>
</evidence>
<dbReference type="InterPro" id="IPR002347">
    <property type="entry name" value="SDR_fam"/>
</dbReference>
<dbReference type="PRINTS" id="PR00080">
    <property type="entry name" value="SDRFAMILY"/>
</dbReference>
<gene>
    <name evidence="4" type="ORF">G6F64_011558</name>
</gene>
<keyword evidence="5" id="KW-1185">Reference proteome</keyword>
<accession>A0A9P6WYY4</accession>
<evidence type="ECO:0000256" key="3">
    <source>
        <dbReference type="ARBA" id="ARBA00023002"/>
    </source>
</evidence>
<evidence type="ECO:0008006" key="6">
    <source>
        <dbReference type="Google" id="ProtNLM"/>
    </source>
</evidence>
<sequence>MSALPTLPEFSLKGKKAIVTGGARGLGLEMSKALAESGADVALLYVSNDKAKDVAAKIAKDNNVFCKAYKADITNPDEVRSVIDVIYKELGGADIFVANAGVNIGGQAENYDLKDWHKVFDVNVHGVFYGIQAVAKYMLEKGKGSIIITSSISASVVNRPQLQCAYNTSKSAVSMMTKCLAVEWAKKGIRVNAICPGYMKTDLLDNTNKENPEWEATWLDSTPMGRIGDAHELKGPVVFLASDASTYVTGAELFVDGGYTAI</sequence>
<proteinExistence type="inferred from homology"/>
<dbReference type="Gene3D" id="3.40.50.720">
    <property type="entry name" value="NAD(P)-binding Rossmann-like Domain"/>
    <property type="match status" value="1"/>
</dbReference>
<dbReference type="EMBL" id="JAANQT010002879">
    <property type="protein sequence ID" value="KAG1301715.1"/>
    <property type="molecule type" value="Genomic_DNA"/>
</dbReference>
<dbReference type="GO" id="GO:0050664">
    <property type="term" value="F:oxidoreductase activity, acting on NAD(P)H, oxygen as acceptor"/>
    <property type="evidence" value="ECO:0007669"/>
    <property type="project" value="TreeGrafter"/>
</dbReference>
<protein>
    <recommendedName>
        <fullName evidence="6">NAD(P)-binding protein</fullName>
    </recommendedName>
</protein>
<dbReference type="PANTHER" id="PTHR43008:SF13">
    <property type="entry name" value="L-XYLULOSE REDUCTASE-RELATED"/>
    <property type="match status" value="1"/>
</dbReference>
<organism evidence="4 5">
    <name type="scientific">Rhizopus oryzae</name>
    <name type="common">Mucormycosis agent</name>
    <name type="synonym">Rhizopus arrhizus var. delemar</name>
    <dbReference type="NCBI Taxonomy" id="64495"/>
    <lineage>
        <taxon>Eukaryota</taxon>
        <taxon>Fungi</taxon>
        <taxon>Fungi incertae sedis</taxon>
        <taxon>Mucoromycota</taxon>
        <taxon>Mucoromycotina</taxon>
        <taxon>Mucoromycetes</taxon>
        <taxon>Mucorales</taxon>
        <taxon>Mucorineae</taxon>
        <taxon>Rhizopodaceae</taxon>
        <taxon>Rhizopus</taxon>
    </lineage>
</organism>
<dbReference type="PRINTS" id="PR00081">
    <property type="entry name" value="GDHRDH"/>
</dbReference>
<evidence type="ECO:0000256" key="2">
    <source>
        <dbReference type="ARBA" id="ARBA00022857"/>
    </source>
</evidence>
<dbReference type="AlphaFoldDB" id="A0A9P6WYY4"/>
<evidence type="ECO:0000313" key="5">
    <source>
        <dbReference type="Proteomes" id="UP000716291"/>
    </source>
</evidence>
<dbReference type="FunFam" id="3.40.50.720:FF:000090">
    <property type="entry name" value="NADP-dependent mannitol dehydrogenase"/>
    <property type="match status" value="1"/>
</dbReference>
<reference evidence="4" key="1">
    <citation type="journal article" date="2020" name="Microb. Genom.">
        <title>Genetic diversity of clinical and environmental Mucorales isolates obtained from an investigation of mucormycosis cases among solid organ transplant recipients.</title>
        <authorList>
            <person name="Nguyen M.H."/>
            <person name="Kaul D."/>
            <person name="Muto C."/>
            <person name="Cheng S.J."/>
            <person name="Richter R.A."/>
            <person name="Bruno V.M."/>
            <person name="Liu G."/>
            <person name="Beyhan S."/>
            <person name="Sundermann A.J."/>
            <person name="Mounaud S."/>
            <person name="Pasculle A.W."/>
            <person name="Nierman W.C."/>
            <person name="Driscoll E."/>
            <person name="Cumbie R."/>
            <person name="Clancy C.J."/>
            <person name="Dupont C.L."/>
        </authorList>
    </citation>
    <scope>NUCLEOTIDE SEQUENCE</scope>
    <source>
        <strain evidence="4">GL11</strain>
    </source>
</reference>
<dbReference type="GO" id="GO:0005975">
    <property type="term" value="P:carbohydrate metabolic process"/>
    <property type="evidence" value="ECO:0007669"/>
    <property type="project" value="UniProtKB-ARBA"/>
</dbReference>
<comment type="similarity">
    <text evidence="1">Belongs to the short-chain dehydrogenases/reductases (SDR) family.</text>
</comment>
<name>A0A9P6WYY4_RHIOR</name>
<comment type="caution">
    <text evidence="4">The sequence shown here is derived from an EMBL/GenBank/DDBJ whole genome shotgun (WGS) entry which is preliminary data.</text>
</comment>
<dbReference type="SUPFAM" id="SSF51735">
    <property type="entry name" value="NAD(P)-binding Rossmann-fold domains"/>
    <property type="match status" value="1"/>
</dbReference>
<keyword evidence="2" id="KW-0521">NADP</keyword>
<evidence type="ECO:0000313" key="4">
    <source>
        <dbReference type="EMBL" id="KAG1301715.1"/>
    </source>
</evidence>